<dbReference type="CDD" id="cd02511">
    <property type="entry name" value="Beta4Glucosyltransferase"/>
    <property type="match status" value="1"/>
</dbReference>
<dbReference type="InterPro" id="IPR029044">
    <property type="entry name" value="Nucleotide-diphossugar_trans"/>
</dbReference>
<protein>
    <submittedName>
        <fullName evidence="3">Glycosyltransferase family 2 protein</fullName>
    </submittedName>
</protein>
<dbReference type="Gene3D" id="3.90.550.10">
    <property type="entry name" value="Spore Coat Polysaccharide Biosynthesis Protein SpsA, Chain A"/>
    <property type="match status" value="1"/>
</dbReference>
<sequence>MTSSNTKVTLSAALIVKNEAKNLKVCLDSLTGWVDDIIILDSGSTDDTQAIAEKYTSHFYVKSDWKGFGLQRQAAQNYVSTDYVLWIDADEVVTEELKNSILTAINENKKQTAYSINRKSWVFGRFIEHSGWYPDRVTRLYKVNEGRYSDDLVHEKVLLDKQIIVENLQGDLTHYTYDDLHHYLVKSASYAKLSADQKEQRGKKTSLSNASLHAFGCFVKMYLLKRGFLDGKQGFLLAVLSAHSTFVKYADLWIRSQPKRPE</sequence>
<accession>A0A9X1IN84</accession>
<dbReference type="Pfam" id="PF00535">
    <property type="entry name" value="Glycos_transf_2"/>
    <property type="match status" value="1"/>
</dbReference>
<dbReference type="PANTHER" id="PTHR43630:SF2">
    <property type="entry name" value="GLYCOSYLTRANSFERASE"/>
    <property type="match status" value="1"/>
</dbReference>
<dbReference type="RefSeq" id="WP_226754298.1">
    <property type="nucleotide sequence ID" value="NZ_JAJATW010000011.1"/>
</dbReference>
<comment type="caution">
    <text evidence="3">The sequence shown here is derived from an EMBL/GenBank/DDBJ whole genome shotgun (WGS) entry which is preliminary data.</text>
</comment>
<dbReference type="AlphaFoldDB" id="A0A9X1IN84"/>
<feature type="domain" description="Glycosyltransferase 2-like" evidence="2">
    <location>
        <begin position="12"/>
        <end position="136"/>
    </location>
</feature>
<gene>
    <name evidence="3" type="ORF">LG368_08445</name>
</gene>
<dbReference type="Proteomes" id="UP001139095">
    <property type="component" value="Unassembled WGS sequence"/>
</dbReference>
<keyword evidence="4" id="KW-1185">Reference proteome</keyword>
<evidence type="ECO:0000256" key="1">
    <source>
        <dbReference type="ARBA" id="ARBA00038494"/>
    </source>
</evidence>
<evidence type="ECO:0000313" key="4">
    <source>
        <dbReference type="Proteomes" id="UP001139095"/>
    </source>
</evidence>
<proteinExistence type="inferred from homology"/>
<dbReference type="InterPro" id="IPR001173">
    <property type="entry name" value="Glyco_trans_2-like"/>
</dbReference>
<comment type="similarity">
    <text evidence="1">Belongs to the glycosyltransferase 2 family. WaaE/KdtX subfamily.</text>
</comment>
<evidence type="ECO:0000313" key="3">
    <source>
        <dbReference type="EMBL" id="MCB5161929.1"/>
    </source>
</evidence>
<evidence type="ECO:0000259" key="2">
    <source>
        <dbReference type="Pfam" id="PF00535"/>
    </source>
</evidence>
<dbReference type="EMBL" id="JAJATW010000011">
    <property type="protein sequence ID" value="MCB5161929.1"/>
    <property type="molecule type" value="Genomic_DNA"/>
</dbReference>
<name>A0A9X1IN84_9GAMM</name>
<reference evidence="3" key="1">
    <citation type="submission" date="2021-10" db="EMBL/GenBank/DDBJ databases">
        <title>Marinomonas pontica sp. nov., isolated from the Black Sea.</title>
        <authorList>
            <person name="Zhao L.-H."/>
            <person name="Xue J.-H."/>
        </authorList>
    </citation>
    <scope>NUCLEOTIDE SEQUENCE</scope>
    <source>
        <strain evidence="3">E8</strain>
    </source>
</reference>
<organism evidence="3 4">
    <name type="scientific">Marinomonas algarum</name>
    <dbReference type="NCBI Taxonomy" id="2883105"/>
    <lineage>
        <taxon>Bacteria</taxon>
        <taxon>Pseudomonadati</taxon>
        <taxon>Pseudomonadota</taxon>
        <taxon>Gammaproteobacteria</taxon>
        <taxon>Oceanospirillales</taxon>
        <taxon>Oceanospirillaceae</taxon>
        <taxon>Marinomonas</taxon>
    </lineage>
</organism>
<dbReference type="SUPFAM" id="SSF53448">
    <property type="entry name" value="Nucleotide-diphospho-sugar transferases"/>
    <property type="match status" value="1"/>
</dbReference>
<dbReference type="PANTHER" id="PTHR43630">
    <property type="entry name" value="POLY-BETA-1,6-N-ACETYL-D-GLUCOSAMINE SYNTHASE"/>
    <property type="match status" value="1"/>
</dbReference>